<dbReference type="InterPro" id="IPR050217">
    <property type="entry name" value="Peroxiredoxin"/>
</dbReference>
<evidence type="ECO:0000313" key="10">
    <source>
        <dbReference type="EMBL" id="CAF0736077.1"/>
    </source>
</evidence>
<dbReference type="OrthoDB" id="185659at2759"/>
<name>A0A813NE85_ADIRI</name>
<dbReference type="PANTHER" id="PTHR10681:SF163">
    <property type="entry name" value="AT16346P-RELATED"/>
    <property type="match status" value="1"/>
</dbReference>
<dbReference type="GO" id="GO:0019430">
    <property type="term" value="P:removal of superoxide radicals"/>
    <property type="evidence" value="ECO:0007669"/>
    <property type="project" value="TreeGrafter"/>
</dbReference>
<accession>A0A813NE85</accession>
<evidence type="ECO:0000256" key="6">
    <source>
        <dbReference type="ARBA" id="ARBA00049091"/>
    </source>
</evidence>
<dbReference type="CDD" id="cd03015">
    <property type="entry name" value="PRX_Typ2cys"/>
    <property type="match status" value="1"/>
</dbReference>
<dbReference type="GO" id="GO:0045454">
    <property type="term" value="P:cell redox homeostasis"/>
    <property type="evidence" value="ECO:0007669"/>
    <property type="project" value="TreeGrafter"/>
</dbReference>
<reference evidence="10" key="1">
    <citation type="submission" date="2021-02" db="EMBL/GenBank/DDBJ databases">
        <authorList>
            <person name="Nowell W R."/>
        </authorList>
    </citation>
    <scope>NUCLEOTIDE SEQUENCE</scope>
</reference>
<evidence type="ECO:0000259" key="9">
    <source>
        <dbReference type="PROSITE" id="PS51352"/>
    </source>
</evidence>
<feature type="domain" description="Thioredoxin" evidence="9">
    <location>
        <begin position="4"/>
        <end position="162"/>
    </location>
</feature>
<dbReference type="InterPro" id="IPR036249">
    <property type="entry name" value="Thioredoxin-like_sf"/>
</dbReference>
<keyword evidence="7" id="KW-0049">Antioxidant</keyword>
<protein>
    <recommendedName>
        <fullName evidence="2">thioredoxin-dependent peroxiredoxin</fullName>
        <ecNumber evidence="2">1.11.1.24</ecNumber>
    </recommendedName>
</protein>
<dbReference type="GO" id="GO:0008379">
    <property type="term" value="F:thioredoxin peroxidase activity"/>
    <property type="evidence" value="ECO:0007669"/>
    <property type="project" value="TreeGrafter"/>
</dbReference>
<dbReference type="InterPro" id="IPR024706">
    <property type="entry name" value="Peroxiredoxin_AhpC-typ"/>
</dbReference>
<dbReference type="Proteomes" id="UP000663828">
    <property type="component" value="Unassembled WGS sequence"/>
</dbReference>
<dbReference type="EC" id="1.11.1.24" evidence="2"/>
<dbReference type="PROSITE" id="PS51352">
    <property type="entry name" value="THIOREDOXIN_2"/>
    <property type="match status" value="1"/>
</dbReference>
<proteinExistence type="inferred from homology"/>
<dbReference type="InterPro" id="IPR013766">
    <property type="entry name" value="Thioredoxin_domain"/>
</dbReference>
<evidence type="ECO:0000256" key="5">
    <source>
        <dbReference type="ARBA" id="ARBA00023284"/>
    </source>
</evidence>
<gene>
    <name evidence="10" type="ORF">EDS130_LOCUS1444</name>
    <name evidence="11" type="ORF">XAT740_LOCUS32869</name>
</gene>
<comment type="caution">
    <text evidence="10">The sequence shown here is derived from an EMBL/GenBank/DDBJ whole genome shotgun (WGS) entry which is preliminary data.</text>
</comment>
<dbReference type="AlphaFoldDB" id="A0A813NE85"/>
<feature type="active site" description="Cysteine sulfenic acid (-SOH) intermediate; for peroxidase activity" evidence="8">
    <location>
        <position position="49"/>
    </location>
</feature>
<comment type="catalytic activity">
    <reaction evidence="6">
        <text>a hydroperoxide + [thioredoxin]-dithiol = an alcohol + [thioredoxin]-disulfide + H2O</text>
        <dbReference type="Rhea" id="RHEA:62620"/>
        <dbReference type="Rhea" id="RHEA-COMP:10698"/>
        <dbReference type="Rhea" id="RHEA-COMP:10700"/>
        <dbReference type="ChEBI" id="CHEBI:15377"/>
        <dbReference type="ChEBI" id="CHEBI:29950"/>
        <dbReference type="ChEBI" id="CHEBI:30879"/>
        <dbReference type="ChEBI" id="CHEBI:35924"/>
        <dbReference type="ChEBI" id="CHEBI:50058"/>
        <dbReference type="EC" id="1.11.1.24"/>
    </reaction>
</comment>
<evidence type="ECO:0000256" key="4">
    <source>
        <dbReference type="ARBA" id="ARBA00023157"/>
    </source>
</evidence>
<sequence length="197" mass="22593">MELPRLRQPAPHFQSKAVLNDKVFDISLNDYKQKYLVLLFFPMNFTYICPTELIAFSDHLQEFQEMNTQVVACSIESHFSHLKWLSMPNKQGGIRGLKYPLIADKSMAIAKSYGVLNAEEGTPYRAMFIIDDKGILRQITVNDHQVGRNVSEVFRLITAMQHEDKSPTYASAVTTDNVRRPRPLKCGERSSLREVIE</sequence>
<dbReference type="Gene3D" id="3.40.30.10">
    <property type="entry name" value="Glutaredoxin"/>
    <property type="match status" value="1"/>
</dbReference>
<comment type="similarity">
    <text evidence="1">Belongs to the peroxiredoxin family. AhpC/Prx1 subfamily.</text>
</comment>
<evidence type="ECO:0000256" key="2">
    <source>
        <dbReference type="ARBA" id="ARBA00013017"/>
    </source>
</evidence>
<keyword evidence="5 7" id="KW-0676">Redox-active center</keyword>
<keyword evidence="3 7" id="KW-0560">Oxidoreductase</keyword>
<dbReference type="EMBL" id="CAJNOR010003096">
    <property type="protein sequence ID" value="CAF1377200.1"/>
    <property type="molecule type" value="Genomic_DNA"/>
</dbReference>
<keyword evidence="12" id="KW-1185">Reference proteome</keyword>
<evidence type="ECO:0000256" key="8">
    <source>
        <dbReference type="PIRSR" id="PIRSR000239-1"/>
    </source>
</evidence>
<dbReference type="Proteomes" id="UP000663852">
    <property type="component" value="Unassembled WGS sequence"/>
</dbReference>
<dbReference type="SUPFAM" id="SSF52833">
    <property type="entry name" value="Thioredoxin-like"/>
    <property type="match status" value="1"/>
</dbReference>
<evidence type="ECO:0000256" key="3">
    <source>
        <dbReference type="ARBA" id="ARBA00023002"/>
    </source>
</evidence>
<dbReference type="EMBL" id="CAJNOJ010000003">
    <property type="protein sequence ID" value="CAF0736077.1"/>
    <property type="molecule type" value="Genomic_DNA"/>
</dbReference>
<comment type="function">
    <text evidence="7">Thiol-specific peroxidase that catalyzes the reduction of hydrogen peroxide and organic hydroperoxides to water and alcohols, respectively.</text>
</comment>
<evidence type="ECO:0000256" key="7">
    <source>
        <dbReference type="PIRNR" id="PIRNR000239"/>
    </source>
</evidence>
<evidence type="ECO:0000313" key="11">
    <source>
        <dbReference type="EMBL" id="CAF1377200.1"/>
    </source>
</evidence>
<evidence type="ECO:0000313" key="13">
    <source>
        <dbReference type="Proteomes" id="UP000663852"/>
    </source>
</evidence>
<evidence type="ECO:0000256" key="1">
    <source>
        <dbReference type="ARBA" id="ARBA00009796"/>
    </source>
</evidence>
<dbReference type="InterPro" id="IPR000866">
    <property type="entry name" value="AhpC/TSA"/>
</dbReference>
<dbReference type="GO" id="GO:0042744">
    <property type="term" value="P:hydrogen peroxide catabolic process"/>
    <property type="evidence" value="ECO:0007669"/>
    <property type="project" value="TreeGrafter"/>
</dbReference>
<dbReference type="PIRSF" id="PIRSF000239">
    <property type="entry name" value="AHPC"/>
    <property type="match status" value="1"/>
</dbReference>
<organism evidence="10 13">
    <name type="scientific">Adineta ricciae</name>
    <name type="common">Rotifer</name>
    <dbReference type="NCBI Taxonomy" id="249248"/>
    <lineage>
        <taxon>Eukaryota</taxon>
        <taxon>Metazoa</taxon>
        <taxon>Spiralia</taxon>
        <taxon>Gnathifera</taxon>
        <taxon>Rotifera</taxon>
        <taxon>Eurotatoria</taxon>
        <taxon>Bdelloidea</taxon>
        <taxon>Adinetida</taxon>
        <taxon>Adinetidae</taxon>
        <taxon>Adineta</taxon>
    </lineage>
</organism>
<evidence type="ECO:0000313" key="12">
    <source>
        <dbReference type="Proteomes" id="UP000663828"/>
    </source>
</evidence>
<keyword evidence="7" id="KW-0575">Peroxidase</keyword>
<dbReference type="PANTHER" id="PTHR10681">
    <property type="entry name" value="THIOREDOXIN PEROXIDASE"/>
    <property type="match status" value="1"/>
</dbReference>
<dbReference type="Pfam" id="PF00578">
    <property type="entry name" value="AhpC-TSA"/>
    <property type="match status" value="1"/>
</dbReference>
<dbReference type="GO" id="GO:0005829">
    <property type="term" value="C:cytosol"/>
    <property type="evidence" value="ECO:0007669"/>
    <property type="project" value="TreeGrafter"/>
</dbReference>
<keyword evidence="4" id="KW-1015">Disulfide bond</keyword>